<dbReference type="GO" id="GO:0004252">
    <property type="term" value="F:serine-type endopeptidase activity"/>
    <property type="evidence" value="ECO:0007669"/>
    <property type="project" value="TreeGrafter"/>
</dbReference>
<dbReference type="OrthoDB" id="9812921at2"/>
<reference evidence="3 4" key="1">
    <citation type="submission" date="2018-04" db="EMBL/GenBank/DDBJ databases">
        <title>Pedobacter chongqingensis sp. nov., isolated from a rottenly hemp rope.</title>
        <authorList>
            <person name="Cai Y."/>
        </authorList>
    </citation>
    <scope>NUCLEOTIDE SEQUENCE [LARGE SCALE GENOMIC DNA]</scope>
    <source>
        <strain evidence="3 4">FJ4-8</strain>
    </source>
</reference>
<evidence type="ECO:0000313" key="3">
    <source>
        <dbReference type="EMBL" id="PWG80821.1"/>
    </source>
</evidence>
<keyword evidence="4" id="KW-1185">Reference proteome</keyword>
<dbReference type="Proteomes" id="UP000245647">
    <property type="component" value="Unassembled WGS sequence"/>
</dbReference>
<gene>
    <name evidence="3" type="ORF">DDR33_10210</name>
</gene>
<dbReference type="SUPFAM" id="SSF82171">
    <property type="entry name" value="DPP6 N-terminal domain-like"/>
    <property type="match status" value="1"/>
</dbReference>
<protein>
    <recommendedName>
        <fullName evidence="2">Peptidase S9 prolyl oligopeptidase catalytic domain-containing protein</fullName>
    </recommendedName>
</protein>
<dbReference type="AlphaFoldDB" id="A0A2U2PHF8"/>
<comment type="caution">
    <text evidence="3">The sequence shown here is derived from an EMBL/GenBank/DDBJ whole genome shotgun (WGS) entry which is preliminary data.</text>
</comment>
<dbReference type="InterPro" id="IPR001375">
    <property type="entry name" value="Peptidase_S9_cat"/>
</dbReference>
<accession>A0A2U2PHF8</accession>
<dbReference type="GO" id="GO:0006508">
    <property type="term" value="P:proteolysis"/>
    <property type="evidence" value="ECO:0007669"/>
    <property type="project" value="InterPro"/>
</dbReference>
<dbReference type="EMBL" id="QEAS01000007">
    <property type="protein sequence ID" value="PWG80821.1"/>
    <property type="molecule type" value="Genomic_DNA"/>
</dbReference>
<dbReference type="SUPFAM" id="SSF53474">
    <property type="entry name" value="alpha/beta-Hydrolases"/>
    <property type="match status" value="1"/>
</dbReference>
<dbReference type="PANTHER" id="PTHR42776">
    <property type="entry name" value="SERINE PEPTIDASE S9 FAMILY MEMBER"/>
    <property type="match status" value="1"/>
</dbReference>
<proteinExistence type="predicted"/>
<feature type="domain" description="Peptidase S9 prolyl oligopeptidase catalytic" evidence="2">
    <location>
        <begin position="715"/>
        <end position="883"/>
    </location>
</feature>
<dbReference type="PANTHER" id="PTHR42776:SF27">
    <property type="entry name" value="DIPEPTIDYL PEPTIDASE FAMILY MEMBER 6"/>
    <property type="match status" value="1"/>
</dbReference>
<name>A0A2U2PHF8_9SPHI</name>
<organism evidence="3 4">
    <name type="scientific">Pararcticibacter amylolyticus</name>
    <dbReference type="NCBI Taxonomy" id="2173175"/>
    <lineage>
        <taxon>Bacteria</taxon>
        <taxon>Pseudomonadati</taxon>
        <taxon>Bacteroidota</taxon>
        <taxon>Sphingobacteriia</taxon>
        <taxon>Sphingobacteriales</taxon>
        <taxon>Sphingobacteriaceae</taxon>
        <taxon>Pararcticibacter</taxon>
    </lineage>
</organism>
<dbReference type="RefSeq" id="WP_109415677.1">
    <property type="nucleotide sequence ID" value="NZ_QEAS01000007.1"/>
</dbReference>
<evidence type="ECO:0000313" key="4">
    <source>
        <dbReference type="Proteomes" id="UP000245647"/>
    </source>
</evidence>
<evidence type="ECO:0000256" key="1">
    <source>
        <dbReference type="ARBA" id="ARBA00022801"/>
    </source>
</evidence>
<dbReference type="InterPro" id="IPR029058">
    <property type="entry name" value="AB_hydrolase_fold"/>
</dbReference>
<sequence>MQIIHNKDGWERHWPQLYRKLDHLMFSYMSASLIFWRHFIKISFLIALSSLISKGQERGLRQLDPDAIKKWKQVVGGVISDDGKYAAFHTTLVGQYYPFNSTIKAVDGNWKMEFSELSRLEFSSDSRFAICMHENGKLNIQALGTEQFHSISDVKQYELWSLNGKPYILYTLKNGGLFFRDLNLSREMSFSNIYSFVSDQLNNKIYMVQQSSIGSGIILFDVMSKRKETLYNSTRKIEKVILCSKGDRFAFSDVDNNWFLYNFHDNNIIELNGKINNQLSDLSLKDVVRFTENGKLLIRLAEPMKQIDSSVNQVKVFSYQNPYAYSATDEAVRAEKSYAALYDSKNNLTIRIEHEKDKLKNLSYDGRFALIDHIEGSDTEYFWNKMGEHQDFILSLEDRKKVILNNVLWSKMSPDGKFVIGQSDRGGDLVCYDNQKKASHNLTNVINIPVPDIDYLIPMNAKSKGLEFYNWSRDGRALIVYDRYDIWQLDPAGIIAPINLTGGAGRNNKICFRFISNGPELLIGKKDQLIISAFNQNTKENGFYTLTIGQPSSLKKLTMGPYAYYAPGKDIGNWAAPMKAKYANIWLVPRQSELESPNFFTTSDFKTFRNFSNVSFEKEYQWFNTELFTFTTKDGFKCEAVLYKPGNLDKNKKYPVLFNYYQAGMGDHLHVFKYPGYTDHGMYFNFPMMLSAGYIICQTDIKQNKIGEPAQAIVNSVEGAADELAKRTYIDRNRFGAAGGSYGGYATNCLAALSKKFKALVSVSGASDLISKFSAIPGTGGDHLELRQPGIGMSLGTDPERYLRNSPITYTKRVTTPILIINTLHDGNVNVQQGIEWFVSLRREGKLAWMLQYQEDSHGVGDLNDQKDFYLRMKQFFDHYLKGSPAPIWMTKVMGGNDRGVTSGYEFDSKVQTPQSSNLLKH</sequence>
<evidence type="ECO:0000259" key="2">
    <source>
        <dbReference type="Pfam" id="PF00326"/>
    </source>
</evidence>
<dbReference type="Gene3D" id="3.40.50.1820">
    <property type="entry name" value="alpha/beta hydrolase"/>
    <property type="match status" value="1"/>
</dbReference>
<keyword evidence="1" id="KW-0378">Hydrolase</keyword>
<dbReference type="Pfam" id="PF00326">
    <property type="entry name" value="Peptidase_S9"/>
    <property type="match status" value="1"/>
</dbReference>